<evidence type="ECO:0000256" key="2">
    <source>
        <dbReference type="PIRSR" id="PIRSR600101-1"/>
    </source>
</evidence>
<feature type="transmembrane region" description="Helical" evidence="4">
    <location>
        <begin position="9"/>
        <end position="30"/>
    </location>
</feature>
<feature type="binding site" evidence="3">
    <location>
        <position position="134"/>
    </location>
    <ligand>
        <name>L-glutamate</name>
        <dbReference type="ChEBI" id="CHEBI:29985"/>
    </ligand>
</feature>
<comment type="function">
    <text evidence="4">Cleaves the gamma-glutamyl peptide bond of glutathione and glutathione conjugates.</text>
</comment>
<dbReference type="InterPro" id="IPR043138">
    <property type="entry name" value="GGT_lsub"/>
</dbReference>
<dbReference type="GO" id="GO:0103068">
    <property type="term" value="F:leukotriene C4 gamma-glutamyl transferase activity"/>
    <property type="evidence" value="ECO:0007669"/>
    <property type="project" value="UniProtKB-EC"/>
</dbReference>
<dbReference type="GO" id="GO:1901750">
    <property type="term" value="P:leukotriene D4 biosynthetic process"/>
    <property type="evidence" value="ECO:0007669"/>
    <property type="project" value="TreeGrafter"/>
</dbReference>
<comment type="catalytic activity">
    <reaction evidence="4">
        <text>an S-substituted glutathione + H2O = an S-substituted L-cysteinylglycine + L-glutamate</text>
        <dbReference type="Rhea" id="RHEA:59468"/>
        <dbReference type="ChEBI" id="CHEBI:15377"/>
        <dbReference type="ChEBI" id="CHEBI:29985"/>
        <dbReference type="ChEBI" id="CHEBI:90779"/>
        <dbReference type="ChEBI" id="CHEBI:143103"/>
        <dbReference type="EC" id="3.4.19.13"/>
    </reaction>
</comment>
<feature type="binding site" evidence="3">
    <location>
        <begin position="462"/>
        <end position="463"/>
    </location>
    <ligand>
        <name>L-glutamate</name>
        <dbReference type="ChEBI" id="CHEBI:29985"/>
    </ligand>
</feature>
<comment type="pathway">
    <text evidence="4">Sulfur metabolism; glutathione metabolism.</text>
</comment>
<feature type="binding site" evidence="3">
    <location>
        <begin position="422"/>
        <end position="424"/>
    </location>
    <ligand>
        <name>L-glutamate</name>
        <dbReference type="ChEBI" id="CHEBI:29985"/>
    </ligand>
</feature>
<organism evidence="5 6">
    <name type="scientific">Cyprinus carpio</name>
    <name type="common">Common carp</name>
    <dbReference type="NCBI Taxonomy" id="7962"/>
    <lineage>
        <taxon>Eukaryota</taxon>
        <taxon>Metazoa</taxon>
        <taxon>Chordata</taxon>
        <taxon>Craniata</taxon>
        <taxon>Vertebrata</taxon>
        <taxon>Euteleostomi</taxon>
        <taxon>Actinopterygii</taxon>
        <taxon>Neopterygii</taxon>
        <taxon>Teleostei</taxon>
        <taxon>Ostariophysi</taxon>
        <taxon>Cypriniformes</taxon>
        <taxon>Cyprinidae</taxon>
        <taxon>Cyprininae</taxon>
        <taxon>Cyprinus</taxon>
    </lineage>
</organism>
<dbReference type="Gene3D" id="3.60.20.40">
    <property type="match status" value="1"/>
</dbReference>
<dbReference type="PROSITE" id="PS00462">
    <property type="entry name" value="G_GLU_TRANSPEPTIDASE"/>
    <property type="match status" value="1"/>
</dbReference>
<dbReference type="InterPro" id="IPR000101">
    <property type="entry name" value="GGT_peptidase"/>
</dbReference>
<evidence type="ECO:0000256" key="3">
    <source>
        <dbReference type="PIRSR" id="PIRSR600101-2"/>
    </source>
</evidence>
<keyword evidence="4" id="KW-0808">Transferase</keyword>
<dbReference type="EC" id="2.3.2.2" evidence="4"/>
<evidence type="ECO:0000256" key="1">
    <source>
        <dbReference type="ARBA" id="ARBA00009381"/>
    </source>
</evidence>
<dbReference type="Ensembl" id="ENSCCRT00010133658.1">
    <property type="protein sequence ID" value="ENSCCRP00010120358.1"/>
    <property type="gene ID" value="ENSCCRG00010052597.1"/>
</dbReference>
<accession>A0A8C1YDG6</accession>
<dbReference type="GO" id="GO:0006751">
    <property type="term" value="P:glutathione catabolic process"/>
    <property type="evidence" value="ECO:0007669"/>
    <property type="project" value="UniProtKB-UniRule"/>
</dbReference>
<dbReference type="PRINTS" id="PR01210">
    <property type="entry name" value="GGTRANSPTASE"/>
</dbReference>
<dbReference type="GO" id="GO:0005886">
    <property type="term" value="C:plasma membrane"/>
    <property type="evidence" value="ECO:0007669"/>
    <property type="project" value="TreeGrafter"/>
</dbReference>
<feature type="binding site" evidence="3">
    <location>
        <position position="446"/>
    </location>
    <ligand>
        <name>L-glutamate</name>
        <dbReference type="ChEBI" id="CHEBI:29985"/>
    </ligand>
</feature>
<dbReference type="Pfam" id="PF01019">
    <property type="entry name" value="G_glu_transpept"/>
    <property type="match status" value="1"/>
</dbReference>
<dbReference type="InterPro" id="IPR043137">
    <property type="entry name" value="GGT_ssub_C"/>
</dbReference>
<dbReference type="InterPro" id="IPR029055">
    <property type="entry name" value="Ntn_hydrolases_N"/>
</dbReference>
<dbReference type="UniPathway" id="UPA00204"/>
<feature type="binding site" evidence="3">
    <location>
        <position position="483"/>
    </location>
    <ligand>
        <name>L-glutamate</name>
        <dbReference type="ChEBI" id="CHEBI:29985"/>
    </ligand>
</feature>
<keyword evidence="4" id="KW-0472">Membrane</keyword>
<keyword evidence="4" id="KW-1133">Transmembrane helix</keyword>
<reference evidence="5" key="2">
    <citation type="submission" date="2025-09" db="UniProtKB">
        <authorList>
            <consortium name="Ensembl"/>
        </authorList>
    </citation>
    <scope>IDENTIFICATION</scope>
</reference>
<dbReference type="SUPFAM" id="SSF56235">
    <property type="entry name" value="N-terminal nucleophile aminohydrolases (Ntn hydrolases)"/>
    <property type="match status" value="1"/>
</dbReference>
<keyword evidence="4" id="KW-0012">Acyltransferase</keyword>
<keyword evidence="4" id="KW-0378">Hydrolase</keyword>
<comment type="subcellular location">
    <subcellularLocation>
        <location evidence="4">Membrane</location>
        <topology evidence="4">Single-pass type II membrane protein</topology>
    </subcellularLocation>
</comment>
<sequence length="579" mass="63077">MAKSQSRRCCFCILALVCFVVIICICIILATKQKCAFTHGASADSVRYSNISSYCTLSTTKRKCAFTHGAVSADSVRCSNIGRDMLLEGGSAVDAAIAALLCTSLVNPQSMGLGGGAIFTIMDKTGKVKIISSRETVPKDVQADLLNKCPKTTPLAPGSHWIGVPGELRGYERAHQLYGKLPWAKLFEPSIKLAREGFPMPAYLAYFLKDRLIKNLINGTELCELFYKDHRPRDTLKFPRLAETMETIAKEGADAFYTGKIAKDLIKDVQERNGVLSLEDLSTFTVRVSDAWSVQLGEYKMHFPPPPAGGAILSFILKLMHGFGLSPASKQGDQKTLTLHRFLEAVKFANGQKHNLKDPYFSSTDMEYIKDEKFIKHIKALITDGSTHNASYYNITPSVDRFGTTHVSVMAADGSAVSVTSTINQMFGSTVYSPKTGIILNNELADFCGQAVSVTPGEQPPSSMAPTILQSQEKTLVIGGSGGSYITTAMALSIMNHLWFGMNLNKSITEKIVFVSSSNNVLFENGYNESDIKAMKVLGHKVTDKNIYPFLNVVNGISKEGQCISAVSDARKHGKSAGY</sequence>
<proteinExistence type="inferred from homology"/>
<dbReference type="FunFam" id="1.10.246.130:FF:000001">
    <property type="entry name" value="Gamma-glutamyltransferase 5 isoform 1"/>
    <property type="match status" value="1"/>
</dbReference>
<evidence type="ECO:0000313" key="6">
    <source>
        <dbReference type="Proteomes" id="UP000694427"/>
    </source>
</evidence>
<dbReference type="GO" id="GO:0036374">
    <property type="term" value="F:glutathione hydrolase activity"/>
    <property type="evidence" value="ECO:0007669"/>
    <property type="project" value="UniProtKB-UniRule"/>
</dbReference>
<protein>
    <recommendedName>
        <fullName evidence="4">Glutathione hydrolase</fullName>
        <ecNumber evidence="4">2.3.2.2</ecNumber>
        <ecNumber evidence="4">3.4.19.13</ecNumber>
    </recommendedName>
    <alternativeName>
        <fullName evidence="4">Gamma-glutamyltransferase</fullName>
    </alternativeName>
    <alternativeName>
        <fullName evidence="4">Gamma-glutamyltranspeptidase</fullName>
    </alternativeName>
</protein>
<reference evidence="5" key="1">
    <citation type="submission" date="2025-08" db="UniProtKB">
        <authorList>
            <consortium name="Ensembl"/>
        </authorList>
    </citation>
    <scope>IDENTIFICATION</scope>
</reference>
<dbReference type="EC" id="3.4.19.13" evidence="4"/>
<dbReference type="PANTHER" id="PTHR11686:SF53">
    <property type="entry name" value="GLUTATHIONE HYDROLASE"/>
    <property type="match status" value="1"/>
</dbReference>
<comment type="catalytic activity">
    <reaction evidence="4">
        <text>glutathione + H2O = L-cysteinylglycine + L-glutamate</text>
        <dbReference type="Rhea" id="RHEA:28807"/>
        <dbReference type="ChEBI" id="CHEBI:15377"/>
        <dbReference type="ChEBI" id="CHEBI:29985"/>
        <dbReference type="ChEBI" id="CHEBI:57925"/>
        <dbReference type="ChEBI" id="CHEBI:61694"/>
        <dbReference type="EC" id="3.4.19.13"/>
    </reaction>
</comment>
<dbReference type="InterPro" id="IPR055262">
    <property type="entry name" value="GGT_CS"/>
</dbReference>
<dbReference type="AlphaFoldDB" id="A0A8C1YDG6"/>
<dbReference type="Proteomes" id="UP000694427">
    <property type="component" value="Unplaced"/>
</dbReference>
<comment type="similarity">
    <text evidence="1">Belongs to the gamma-glutamyltransferase family.</text>
</comment>
<keyword evidence="4" id="KW-0812">Transmembrane</keyword>
<dbReference type="PANTHER" id="PTHR11686">
    <property type="entry name" value="GAMMA GLUTAMYL TRANSPEPTIDASE"/>
    <property type="match status" value="1"/>
</dbReference>
<dbReference type="GO" id="GO:0006954">
    <property type="term" value="P:inflammatory response"/>
    <property type="evidence" value="ECO:0007669"/>
    <property type="project" value="TreeGrafter"/>
</dbReference>
<dbReference type="FunFam" id="3.60.20.40:FF:000011">
    <property type="entry name" value="Gamma-glutamyltransferase 5a"/>
    <property type="match status" value="1"/>
</dbReference>
<comment type="catalytic activity">
    <reaction evidence="4">
        <text>an N-terminal (5-L-glutamyl)-[peptide] + an alpha-amino acid = 5-L-glutamyl amino acid + an N-terminal L-alpha-aminoacyl-[peptide]</text>
        <dbReference type="Rhea" id="RHEA:23904"/>
        <dbReference type="Rhea" id="RHEA-COMP:9780"/>
        <dbReference type="Rhea" id="RHEA-COMP:9795"/>
        <dbReference type="ChEBI" id="CHEBI:77644"/>
        <dbReference type="ChEBI" id="CHEBI:78597"/>
        <dbReference type="ChEBI" id="CHEBI:78599"/>
        <dbReference type="ChEBI" id="CHEBI:78608"/>
        <dbReference type="EC" id="2.3.2.2"/>
    </reaction>
</comment>
<feature type="active site" description="Nucleophile" evidence="2">
    <location>
        <position position="404"/>
    </location>
</feature>
<evidence type="ECO:0000256" key="4">
    <source>
        <dbReference type="RuleBase" id="RU368068"/>
    </source>
</evidence>
<keyword evidence="6" id="KW-1185">Reference proteome</keyword>
<name>A0A8C1YDG6_CYPCA</name>
<dbReference type="Gene3D" id="1.10.246.130">
    <property type="match status" value="1"/>
</dbReference>
<evidence type="ECO:0000313" key="5">
    <source>
        <dbReference type="Ensembl" id="ENSCCRP00010120358.1"/>
    </source>
</evidence>
<dbReference type="GO" id="GO:0002951">
    <property type="term" value="F:leukotriene-C(4) hydrolase"/>
    <property type="evidence" value="ECO:0007669"/>
    <property type="project" value="TreeGrafter"/>
</dbReference>